<evidence type="ECO:0008006" key="5">
    <source>
        <dbReference type="Google" id="ProtNLM"/>
    </source>
</evidence>
<dbReference type="PANTHER" id="PTHR43757">
    <property type="entry name" value="AMINOMETHYLTRANSFERASE"/>
    <property type="match status" value="1"/>
</dbReference>
<dbReference type="InterPro" id="IPR028896">
    <property type="entry name" value="GcvT/YgfZ/DmdA"/>
</dbReference>
<dbReference type="InterPro" id="IPR017703">
    <property type="entry name" value="YgfZ/GCV_T_CS"/>
</dbReference>
<dbReference type="Pfam" id="PF08669">
    <property type="entry name" value="GCV_T_C"/>
    <property type="match status" value="1"/>
</dbReference>
<dbReference type="SUPFAM" id="SSF103025">
    <property type="entry name" value="Folate-binding domain"/>
    <property type="match status" value="1"/>
</dbReference>
<accession>A0A381R7E3</accession>
<evidence type="ECO:0000259" key="2">
    <source>
        <dbReference type="Pfam" id="PF01571"/>
    </source>
</evidence>
<dbReference type="SUPFAM" id="SSF101790">
    <property type="entry name" value="Aminomethyltransferase beta-barrel domain"/>
    <property type="match status" value="1"/>
</dbReference>
<protein>
    <recommendedName>
        <fullName evidence="5">Aminomethyltransferase folate-binding domain-containing protein</fullName>
    </recommendedName>
</protein>
<dbReference type="AlphaFoldDB" id="A0A381R7E3"/>
<dbReference type="InterPro" id="IPR029043">
    <property type="entry name" value="GcvT/YgfZ_C"/>
</dbReference>
<feature type="domain" description="GCVT N-terminal" evidence="2">
    <location>
        <begin position="33"/>
        <end position="270"/>
    </location>
</feature>
<gene>
    <name evidence="4" type="ORF">METZ01_LOCUS39563</name>
</gene>
<evidence type="ECO:0000256" key="1">
    <source>
        <dbReference type="ARBA" id="ARBA00022946"/>
    </source>
</evidence>
<keyword evidence="1" id="KW-0809">Transit peptide</keyword>
<dbReference type="InterPro" id="IPR013977">
    <property type="entry name" value="GcvT_C"/>
</dbReference>
<dbReference type="EMBL" id="UINC01001695">
    <property type="protein sequence ID" value="SUZ86709.1"/>
    <property type="molecule type" value="Genomic_DNA"/>
</dbReference>
<dbReference type="PIRSF" id="PIRSF006487">
    <property type="entry name" value="GcvT"/>
    <property type="match status" value="1"/>
</dbReference>
<evidence type="ECO:0000313" key="4">
    <source>
        <dbReference type="EMBL" id="SUZ86709.1"/>
    </source>
</evidence>
<dbReference type="InterPro" id="IPR027266">
    <property type="entry name" value="TrmE/GcvT-like"/>
</dbReference>
<proteinExistence type="predicted"/>
<dbReference type="InterPro" id="IPR006222">
    <property type="entry name" value="GCVT_N"/>
</dbReference>
<dbReference type="Gene3D" id="3.30.1360.120">
    <property type="entry name" value="Probable tRNA modification gtpase trme, domain 1"/>
    <property type="match status" value="1"/>
</dbReference>
<organism evidence="4">
    <name type="scientific">marine metagenome</name>
    <dbReference type="NCBI Taxonomy" id="408172"/>
    <lineage>
        <taxon>unclassified sequences</taxon>
        <taxon>metagenomes</taxon>
        <taxon>ecological metagenomes</taxon>
    </lineage>
</organism>
<dbReference type="PANTHER" id="PTHR43757:SF2">
    <property type="entry name" value="AMINOMETHYLTRANSFERASE, MITOCHONDRIAL"/>
    <property type="match status" value="1"/>
</dbReference>
<sequence>MEKPSPLSNIMIASGGVATEYQGRPVIRHFGDPAAEYRAATEEVAVFDRSHRGRLVITGQAAGRMLEGILTGRIPDPPSHVTDGVLGGLGTYHGVLTSKGKMITDLWTILTGSEDEAGILLDIPVAGVTGLTENLKKFLPPRFAIAEDASGALGMVTVVGPAAAETLSRLALGACVQAGELARLPEGAWRLLGTDLMDGLLVMKTEDVWPEAYSVIGATEVLREFWKTLVSDGAVPAGLGVWSTLRVEAGRPVFGTDMDEQTIPIEAGIHKRSIDYEKGCFTGQEVIIRIRDRGHVNKSLKMLRFGDVPTPRSGTELHDEDSDKVVGFITSAVQSPKFGEVIGLAYVRRGCEVVTLHGQGVTVPQE</sequence>
<feature type="domain" description="Aminomethyltransferase C-terminal" evidence="3">
    <location>
        <begin position="309"/>
        <end position="350"/>
    </location>
</feature>
<name>A0A381R7E3_9ZZZZ</name>
<dbReference type="NCBIfam" id="TIGR03317">
    <property type="entry name" value="ygfZ_signature"/>
    <property type="match status" value="1"/>
</dbReference>
<dbReference type="Pfam" id="PF01571">
    <property type="entry name" value="GCV_T"/>
    <property type="match status" value="1"/>
</dbReference>
<evidence type="ECO:0000259" key="3">
    <source>
        <dbReference type="Pfam" id="PF08669"/>
    </source>
</evidence>
<reference evidence="4" key="1">
    <citation type="submission" date="2018-05" db="EMBL/GenBank/DDBJ databases">
        <authorList>
            <person name="Lanie J.A."/>
            <person name="Ng W.-L."/>
            <person name="Kazmierczak K.M."/>
            <person name="Andrzejewski T.M."/>
            <person name="Davidsen T.M."/>
            <person name="Wayne K.J."/>
            <person name="Tettelin H."/>
            <person name="Glass J.I."/>
            <person name="Rusch D."/>
            <person name="Podicherti R."/>
            <person name="Tsui H.-C.T."/>
            <person name="Winkler M.E."/>
        </authorList>
    </citation>
    <scope>NUCLEOTIDE SEQUENCE</scope>
</reference>